<reference evidence="2 3" key="1">
    <citation type="submission" date="2016-10" db="EMBL/GenBank/DDBJ databases">
        <authorList>
            <person name="de Groot N.N."/>
        </authorList>
    </citation>
    <scope>NUCLEOTIDE SEQUENCE [LARGE SCALE GENOMIC DNA]</scope>
    <source>
        <strain evidence="2 3">B7-7</strain>
    </source>
</reference>
<dbReference type="Pfam" id="PF11026">
    <property type="entry name" value="DUF2721"/>
    <property type="match status" value="1"/>
</dbReference>
<gene>
    <name evidence="2" type="ORF">SAMN05421693_10471</name>
</gene>
<name>A0A1H9A6Y4_9GAMM</name>
<proteinExistence type="predicted"/>
<keyword evidence="1" id="KW-0472">Membrane</keyword>
<keyword evidence="1" id="KW-1133">Transmembrane helix</keyword>
<dbReference type="InterPro" id="IPR021279">
    <property type="entry name" value="DUF2721"/>
</dbReference>
<sequence length="148" mass="16713">MSTTQTLFDISTVIQLSVAPVFLLVGIAGFINAFVSRLSRVVDRRRYLQERIRHEDHEFHKTAIRELELLEARVRMVHLGITLGITTALLICLTIVSAFIEYFLGIDNPLLIGALFVLAMFSLIGALLAFLREVFLAIRSLNLSRIDK</sequence>
<dbReference type="OrthoDB" id="5465259at2"/>
<keyword evidence="1" id="KW-0812">Transmembrane</keyword>
<evidence type="ECO:0000313" key="2">
    <source>
        <dbReference type="EMBL" id="SEP72291.1"/>
    </source>
</evidence>
<accession>A0A1H9A6Y4</accession>
<evidence type="ECO:0000256" key="1">
    <source>
        <dbReference type="SAM" id="Phobius"/>
    </source>
</evidence>
<keyword evidence="3" id="KW-1185">Reference proteome</keyword>
<organism evidence="2 3">
    <name type="scientific">Ectothiorhodospira magna</name>
    <dbReference type="NCBI Taxonomy" id="867345"/>
    <lineage>
        <taxon>Bacteria</taxon>
        <taxon>Pseudomonadati</taxon>
        <taxon>Pseudomonadota</taxon>
        <taxon>Gammaproteobacteria</taxon>
        <taxon>Chromatiales</taxon>
        <taxon>Ectothiorhodospiraceae</taxon>
        <taxon>Ectothiorhodospira</taxon>
    </lineage>
</organism>
<dbReference type="EMBL" id="FOFO01000004">
    <property type="protein sequence ID" value="SEP72291.1"/>
    <property type="molecule type" value="Genomic_DNA"/>
</dbReference>
<evidence type="ECO:0008006" key="4">
    <source>
        <dbReference type="Google" id="ProtNLM"/>
    </source>
</evidence>
<dbReference type="RefSeq" id="WP_090203741.1">
    <property type="nucleotide sequence ID" value="NZ_FOFO01000004.1"/>
</dbReference>
<feature type="transmembrane region" description="Helical" evidence="1">
    <location>
        <begin position="79"/>
        <end position="104"/>
    </location>
</feature>
<evidence type="ECO:0000313" key="3">
    <source>
        <dbReference type="Proteomes" id="UP000199496"/>
    </source>
</evidence>
<dbReference type="STRING" id="867345.SAMN05421693_10471"/>
<protein>
    <recommendedName>
        <fullName evidence="4">DUF2721 domain-containing protein</fullName>
    </recommendedName>
</protein>
<dbReference type="AlphaFoldDB" id="A0A1H9A6Y4"/>
<dbReference type="Proteomes" id="UP000199496">
    <property type="component" value="Unassembled WGS sequence"/>
</dbReference>
<feature type="transmembrane region" description="Helical" evidence="1">
    <location>
        <begin position="110"/>
        <end position="131"/>
    </location>
</feature>
<feature type="transmembrane region" description="Helical" evidence="1">
    <location>
        <begin position="12"/>
        <end position="35"/>
    </location>
</feature>